<gene>
    <name evidence="1" type="ORF">PGLA2088_LOCUS41857</name>
</gene>
<sequence>AQLSEAERRCFAEVAGGGSWSPEALIRSLLDEFRPGAFDSTASAACDQLFSSRPALWIATLLRSSVMAGGTEHMRWEEFPAGLRWRLCGPPGELVRRRVGTGGGGCELVCVLGLLGRALAPEEAVVRRDITWEVEFALFVTPRDSCVLVDGNRLFQTHPQSYLTAWRCS</sequence>
<proteinExistence type="predicted"/>
<organism evidence="1 2">
    <name type="scientific">Polarella glacialis</name>
    <name type="common">Dinoflagellate</name>
    <dbReference type="NCBI Taxonomy" id="89957"/>
    <lineage>
        <taxon>Eukaryota</taxon>
        <taxon>Sar</taxon>
        <taxon>Alveolata</taxon>
        <taxon>Dinophyceae</taxon>
        <taxon>Suessiales</taxon>
        <taxon>Suessiaceae</taxon>
        <taxon>Polarella</taxon>
    </lineage>
</organism>
<comment type="caution">
    <text evidence="1">The sequence shown here is derived from an EMBL/GenBank/DDBJ whole genome shotgun (WGS) entry which is preliminary data.</text>
</comment>
<dbReference type="AlphaFoldDB" id="A0A813L4H3"/>
<feature type="non-terminal residue" evidence="1">
    <location>
        <position position="1"/>
    </location>
</feature>
<name>A0A813L4H3_POLGL</name>
<feature type="non-terminal residue" evidence="1">
    <location>
        <position position="169"/>
    </location>
</feature>
<dbReference type="EMBL" id="CAJNNW010034023">
    <property type="protein sequence ID" value="CAE8721298.1"/>
    <property type="molecule type" value="Genomic_DNA"/>
</dbReference>
<reference evidence="1" key="1">
    <citation type="submission" date="2021-02" db="EMBL/GenBank/DDBJ databases">
        <authorList>
            <person name="Dougan E. K."/>
            <person name="Rhodes N."/>
            <person name="Thang M."/>
            <person name="Chan C."/>
        </authorList>
    </citation>
    <scope>NUCLEOTIDE SEQUENCE</scope>
</reference>
<evidence type="ECO:0000313" key="1">
    <source>
        <dbReference type="EMBL" id="CAE8721298.1"/>
    </source>
</evidence>
<dbReference type="Proteomes" id="UP000626109">
    <property type="component" value="Unassembled WGS sequence"/>
</dbReference>
<evidence type="ECO:0000313" key="2">
    <source>
        <dbReference type="Proteomes" id="UP000626109"/>
    </source>
</evidence>
<protein>
    <submittedName>
        <fullName evidence="1">Uncharacterized protein</fullName>
    </submittedName>
</protein>
<accession>A0A813L4H3</accession>